<dbReference type="InterPro" id="IPR019775">
    <property type="entry name" value="WD40_repeat_CS"/>
</dbReference>
<dbReference type="PROSITE" id="PS00678">
    <property type="entry name" value="WD_REPEATS_1"/>
    <property type="match status" value="1"/>
</dbReference>
<dbReference type="InterPro" id="IPR036322">
    <property type="entry name" value="WD40_repeat_dom_sf"/>
</dbReference>
<dbReference type="SMART" id="SM00320">
    <property type="entry name" value="WD40"/>
    <property type="match status" value="8"/>
</dbReference>
<dbReference type="GO" id="GO:1990234">
    <property type="term" value="C:transferase complex"/>
    <property type="evidence" value="ECO:0007669"/>
    <property type="project" value="UniProtKB-ARBA"/>
</dbReference>
<dbReference type="PANTHER" id="PTHR22847:SF637">
    <property type="entry name" value="WD REPEAT DOMAIN 5B"/>
    <property type="match status" value="1"/>
</dbReference>
<dbReference type="AlphaFoldDB" id="A0A183MWS9"/>
<evidence type="ECO:0000313" key="2">
    <source>
        <dbReference type="Proteomes" id="UP000277204"/>
    </source>
</evidence>
<accession>A0A183MWS9</accession>
<dbReference type="Pfam" id="PF00400">
    <property type="entry name" value="WD40"/>
    <property type="match status" value="8"/>
</dbReference>
<dbReference type="PRINTS" id="PR00320">
    <property type="entry name" value="GPROTEINBRPT"/>
</dbReference>
<evidence type="ECO:0000313" key="1">
    <source>
        <dbReference type="EMBL" id="VDP35991.1"/>
    </source>
</evidence>
<dbReference type="InterPro" id="IPR015943">
    <property type="entry name" value="WD40/YVTN_repeat-like_dom_sf"/>
</dbReference>
<proteinExistence type="predicted"/>
<gene>
    <name evidence="1" type="ORF">SMRZ_LOCUS20504</name>
</gene>
<dbReference type="EMBL" id="UZAI01018336">
    <property type="protein sequence ID" value="VDP35991.1"/>
    <property type="molecule type" value="Genomic_DNA"/>
</dbReference>
<dbReference type="InterPro" id="IPR020472">
    <property type="entry name" value="WD40_PAC1"/>
</dbReference>
<dbReference type="PROSITE" id="PS50082">
    <property type="entry name" value="WD_REPEATS_2"/>
    <property type="match status" value="6"/>
</dbReference>
<dbReference type="Proteomes" id="UP000277204">
    <property type="component" value="Unassembled WGS sequence"/>
</dbReference>
<dbReference type="CDD" id="cd00200">
    <property type="entry name" value="WD40"/>
    <property type="match status" value="1"/>
</dbReference>
<dbReference type="PROSITE" id="PS50294">
    <property type="entry name" value="WD_REPEATS_REGION"/>
    <property type="match status" value="3"/>
</dbReference>
<keyword evidence="2" id="KW-1185">Reference proteome</keyword>
<name>A0A183MWS9_9TREM</name>
<dbReference type="GO" id="GO:0005634">
    <property type="term" value="C:nucleus"/>
    <property type="evidence" value="ECO:0007669"/>
    <property type="project" value="TreeGrafter"/>
</dbReference>
<dbReference type="InterPro" id="IPR001680">
    <property type="entry name" value="WD40_rpt"/>
</dbReference>
<reference evidence="1 2" key="1">
    <citation type="submission" date="2018-11" db="EMBL/GenBank/DDBJ databases">
        <authorList>
            <consortium name="Pathogen Informatics"/>
        </authorList>
    </citation>
    <scope>NUCLEOTIDE SEQUENCE [LARGE SCALE GENOMIC DNA]</scope>
    <source>
        <strain evidence="1 2">Zambia</strain>
    </source>
</reference>
<dbReference type="Gene3D" id="2.130.10.10">
    <property type="entry name" value="YVTN repeat-like/Quinoprotein amine dehydrogenase"/>
    <property type="match status" value="2"/>
</dbReference>
<protein>
    <submittedName>
        <fullName evidence="1">Uncharacterized protein</fullName>
    </submittedName>
</protein>
<dbReference type="SUPFAM" id="SSF50978">
    <property type="entry name" value="WD40 repeat-like"/>
    <property type="match status" value="2"/>
</dbReference>
<organism evidence="1 2">
    <name type="scientific">Schistosoma margrebowiei</name>
    <dbReference type="NCBI Taxonomy" id="48269"/>
    <lineage>
        <taxon>Eukaryota</taxon>
        <taxon>Metazoa</taxon>
        <taxon>Spiralia</taxon>
        <taxon>Lophotrochozoa</taxon>
        <taxon>Platyhelminthes</taxon>
        <taxon>Trematoda</taxon>
        <taxon>Digenea</taxon>
        <taxon>Strigeidida</taxon>
        <taxon>Schistosomatoidea</taxon>
        <taxon>Schistosomatidae</taxon>
        <taxon>Schistosoma</taxon>
    </lineage>
</organism>
<dbReference type="STRING" id="48269.A0A183MWS9"/>
<sequence>MGSNSSLPKLSISNNIDLLQICSEHSMSINCLALNEKHFILATGSDDGIICIWNINSLDLSNLLCCIHKFNEHSGYITQLIFHNDYLISSSSDGTIRKWNYKIGKCEYVRFGVVDGHKDVVRKILCINDYIISGSQDKTAICWNFHTGAILNTFKGHTRLVNAIAYYGTITNVFRNDNSSEMISTAGHFERVYTGSADRTAKSWSLKTSKCVVTFEGHTQPITVMEIIKDGEILLTASIDNTIRSWFTESGIQQFIFVGHKGTIISMHINNKILYTGSIDHTARSWSIETGKQIRVFSKHSRSVNYVRNHEGMVITACSDGCVRLFDEKTGELLKKLIHPNQESCVTFKIYGDYLFSASNDGKIYIWRYFNPELMKRNENE</sequence>
<dbReference type="PANTHER" id="PTHR22847">
    <property type="entry name" value="WD40 REPEAT PROTEIN"/>
    <property type="match status" value="1"/>
</dbReference>